<dbReference type="Pfam" id="PF00805">
    <property type="entry name" value="Pentapeptide"/>
    <property type="match status" value="2"/>
</dbReference>
<evidence type="ECO:0000313" key="2">
    <source>
        <dbReference type="Proteomes" id="UP000319014"/>
    </source>
</evidence>
<dbReference type="Gene3D" id="2.160.20.80">
    <property type="entry name" value="E3 ubiquitin-protein ligase SopA"/>
    <property type="match status" value="1"/>
</dbReference>
<dbReference type="OrthoDB" id="7770529at2"/>
<dbReference type="SUPFAM" id="SSF141571">
    <property type="entry name" value="Pentapeptide repeat-like"/>
    <property type="match status" value="1"/>
</dbReference>
<evidence type="ECO:0000313" key="1">
    <source>
        <dbReference type="EMBL" id="SMO53385.1"/>
    </source>
</evidence>
<gene>
    <name evidence="1" type="ORF">SAMN06265221_103350</name>
</gene>
<dbReference type="PANTHER" id="PTHR14136:SF17">
    <property type="entry name" value="BTB_POZ DOMAIN-CONTAINING PROTEIN KCTD9"/>
    <property type="match status" value="1"/>
</dbReference>
<dbReference type="PANTHER" id="PTHR14136">
    <property type="entry name" value="BTB_POZ DOMAIN-CONTAINING PROTEIN KCTD9"/>
    <property type="match status" value="1"/>
</dbReference>
<dbReference type="RefSeq" id="WP_142662194.1">
    <property type="nucleotide sequence ID" value="NZ_FXTK01000003.1"/>
</dbReference>
<dbReference type="InterPro" id="IPR001646">
    <property type="entry name" value="5peptide_repeat"/>
</dbReference>
<reference evidence="1 2" key="1">
    <citation type="submission" date="2017-05" db="EMBL/GenBank/DDBJ databases">
        <authorList>
            <person name="Varghese N."/>
            <person name="Submissions S."/>
        </authorList>
    </citation>
    <scope>NUCLEOTIDE SEQUENCE [LARGE SCALE GENOMIC DNA]</scope>
    <source>
        <strain evidence="1 2">DSM 100094</strain>
    </source>
</reference>
<name>A0A521C223_9RHOB</name>
<dbReference type="AlphaFoldDB" id="A0A521C223"/>
<sequence>MGRHTREEILRKIVTSGQVQMPHADLSGLNLSGLTLVGADLSYANLTGTDLRDAQLVGASLWSSTARGARFRGANLNGANLGLAVLVGADLRDTQLRDADLTGAQLDGADLTGAEMRGSWLDAMQRALAIGAPPMRFPEASHPRTRVLHQADLEGAVTLRSGDRLELRLDHPPRRTRIRQADAKAQAVLIGPDRSTADQPRHNVSFTAGAPGRANLRIGFGQGLLPLVLDILVST</sequence>
<dbReference type="EMBL" id="FXTK01000003">
    <property type="protein sequence ID" value="SMO53385.1"/>
    <property type="molecule type" value="Genomic_DNA"/>
</dbReference>
<proteinExistence type="predicted"/>
<keyword evidence="2" id="KW-1185">Reference proteome</keyword>
<accession>A0A521C223</accession>
<dbReference type="InterPro" id="IPR051082">
    <property type="entry name" value="Pentapeptide-BTB/POZ_domain"/>
</dbReference>
<dbReference type="Proteomes" id="UP000319014">
    <property type="component" value="Unassembled WGS sequence"/>
</dbReference>
<protein>
    <submittedName>
        <fullName evidence="1">Pentapeptide repeat-containing protein</fullName>
    </submittedName>
</protein>
<organism evidence="1 2">
    <name type="scientific">Paracoccus laeviglucosivorans</name>
    <dbReference type="NCBI Taxonomy" id="1197861"/>
    <lineage>
        <taxon>Bacteria</taxon>
        <taxon>Pseudomonadati</taxon>
        <taxon>Pseudomonadota</taxon>
        <taxon>Alphaproteobacteria</taxon>
        <taxon>Rhodobacterales</taxon>
        <taxon>Paracoccaceae</taxon>
        <taxon>Paracoccus</taxon>
    </lineage>
</organism>